<comment type="caution">
    <text evidence="2">The sequence shown here is derived from an EMBL/GenBank/DDBJ whole genome shotgun (WGS) entry which is preliminary data.</text>
</comment>
<feature type="region of interest" description="Disordered" evidence="1">
    <location>
        <begin position="1"/>
        <end position="51"/>
    </location>
</feature>
<dbReference type="Proteomes" id="UP000887222">
    <property type="component" value="Unassembled WGS sequence"/>
</dbReference>
<feature type="compositionally biased region" description="Basic and acidic residues" evidence="1">
    <location>
        <begin position="16"/>
        <end position="51"/>
    </location>
</feature>
<dbReference type="EMBL" id="BPMK01000007">
    <property type="protein sequence ID" value="GIZ51866.1"/>
    <property type="molecule type" value="Genomic_DNA"/>
</dbReference>
<evidence type="ECO:0000256" key="1">
    <source>
        <dbReference type="SAM" id="MobiDB-lite"/>
    </source>
</evidence>
<accession>A0ABQ4Q4D5</accession>
<keyword evidence="3" id="KW-1185">Reference proteome</keyword>
<feature type="region of interest" description="Disordered" evidence="1">
    <location>
        <begin position="59"/>
        <end position="78"/>
    </location>
</feature>
<dbReference type="RefSeq" id="WP_220808025.1">
    <property type="nucleotide sequence ID" value="NZ_BPMK01000007.1"/>
</dbReference>
<organism evidence="2 3">
    <name type="scientific">Noviherbaspirillum aridicola</name>
    <dbReference type="NCBI Taxonomy" id="2849687"/>
    <lineage>
        <taxon>Bacteria</taxon>
        <taxon>Pseudomonadati</taxon>
        <taxon>Pseudomonadota</taxon>
        <taxon>Betaproteobacteria</taxon>
        <taxon>Burkholderiales</taxon>
        <taxon>Oxalobacteraceae</taxon>
        <taxon>Noviherbaspirillum</taxon>
    </lineage>
</organism>
<sequence>MLGRLFPGFSSRSWRRQGDDDRPALKDPPPRNPRERPPDRATRQDHGSHTIDRIRHFLGRSAKTGPASPTPPGGSGWHQWRRLSAAQAQRMEAAERLLAATPKPDAGTVAPCLREVREVRARFLREIGRLSGQAGKPGPLTDPARKWLARLDALAAGLQGAAFAAATPPGHGLSEEDLHVLARKVSVLAHAAAMHPGPTPGAASGAELHWASVYARLGMRAWVLRLPLDRGPLEPCETARAHACLDLACRLRELFLSTARLPRPLPGGSPAALPPEAAKWLATANEVVAILRTRVFAEEWTCKPLLSPASLYALAAQVAFIERMATECRYRRLDPVEIDAIGAARVFIGKTIRKCQRRVPQHGDAVAGASGRVSPEAMLGELESLKKGVRATLADIDARS</sequence>
<proteinExistence type="predicted"/>
<evidence type="ECO:0000313" key="2">
    <source>
        <dbReference type="EMBL" id="GIZ51866.1"/>
    </source>
</evidence>
<name>A0ABQ4Q4D5_9BURK</name>
<evidence type="ECO:0000313" key="3">
    <source>
        <dbReference type="Proteomes" id="UP000887222"/>
    </source>
</evidence>
<gene>
    <name evidence="2" type="ORF">NCCP691_18800</name>
</gene>
<reference evidence="2 3" key="1">
    <citation type="journal article" date="2022" name="Int. J. Syst. Evol. Microbiol.">
        <title>Noviherbaspirillum aridicola sp. nov., isolated from an arid soil in Pakistan.</title>
        <authorList>
            <person name="Khan I.U."/>
            <person name="Saqib M."/>
            <person name="Amin A."/>
            <person name="Hussain F."/>
            <person name="Li L."/>
            <person name="Liu Y.H."/>
            <person name="Fang B.Z."/>
            <person name="Ahmed I."/>
            <person name="Li W.J."/>
        </authorList>
    </citation>
    <scope>NUCLEOTIDE SEQUENCE [LARGE SCALE GENOMIC DNA]</scope>
    <source>
        <strain evidence="2 3">NCCP-691</strain>
    </source>
</reference>
<protein>
    <submittedName>
        <fullName evidence="2">Uncharacterized protein</fullName>
    </submittedName>
</protein>